<protein>
    <submittedName>
        <fullName evidence="1">Uncharacterized protein</fullName>
    </submittedName>
</protein>
<dbReference type="PANTHER" id="PTHR33710">
    <property type="entry name" value="BNAC02G09200D PROTEIN"/>
    <property type="match status" value="1"/>
</dbReference>
<name>A0A2P5W771_GOSBA</name>
<gene>
    <name evidence="1" type="ORF">GOBAR_AA33783</name>
</gene>
<evidence type="ECO:0000313" key="1">
    <source>
        <dbReference type="EMBL" id="PPR86907.1"/>
    </source>
</evidence>
<proteinExistence type="predicted"/>
<sequence>MDKKAHKSVSDGWVDSKKKFLGIVEEGGKTCEGNMDYRGDFNAILNNSKKEGGRRKPKALMVDFDEIVDELSLVDLKTNNGWFTWVNNRECMTIVKERLDRFMILANEVTKFPFIETKVIRQSNSDHDINLLDAEGRKLKVGLRDPRVMFRYDSYWAKENEAKNIIKNVWYDDTKDIMDRIEKVGQDLKVWQYKKYKEMSSQIGKMNEKLLEEFKDEEIKRAFNQIDLRKAPCIDGLSGNFYNEH</sequence>
<dbReference type="Gene3D" id="3.60.10.10">
    <property type="entry name" value="Endonuclease/exonuclease/phosphatase"/>
    <property type="match status" value="1"/>
</dbReference>
<evidence type="ECO:0000313" key="2">
    <source>
        <dbReference type="Proteomes" id="UP000239757"/>
    </source>
</evidence>
<organism evidence="1 2">
    <name type="scientific">Gossypium barbadense</name>
    <name type="common">Sea Island cotton</name>
    <name type="synonym">Hibiscus barbadensis</name>
    <dbReference type="NCBI Taxonomy" id="3634"/>
    <lineage>
        <taxon>Eukaryota</taxon>
        <taxon>Viridiplantae</taxon>
        <taxon>Streptophyta</taxon>
        <taxon>Embryophyta</taxon>
        <taxon>Tracheophyta</taxon>
        <taxon>Spermatophyta</taxon>
        <taxon>Magnoliopsida</taxon>
        <taxon>eudicotyledons</taxon>
        <taxon>Gunneridae</taxon>
        <taxon>Pentapetalae</taxon>
        <taxon>rosids</taxon>
        <taxon>malvids</taxon>
        <taxon>Malvales</taxon>
        <taxon>Malvaceae</taxon>
        <taxon>Malvoideae</taxon>
        <taxon>Gossypium</taxon>
    </lineage>
</organism>
<dbReference type="InterPro" id="IPR036691">
    <property type="entry name" value="Endo/exonu/phosph_ase_sf"/>
</dbReference>
<reference evidence="1 2" key="1">
    <citation type="submission" date="2015-01" db="EMBL/GenBank/DDBJ databases">
        <title>Genome of allotetraploid Gossypium barbadense reveals genomic plasticity and fiber elongation in cotton evolution.</title>
        <authorList>
            <person name="Chen X."/>
            <person name="Liu X."/>
            <person name="Zhao B."/>
            <person name="Zheng H."/>
            <person name="Hu Y."/>
            <person name="Lu G."/>
            <person name="Yang C."/>
            <person name="Chen J."/>
            <person name="Shan C."/>
            <person name="Zhang L."/>
            <person name="Zhou Y."/>
            <person name="Wang L."/>
            <person name="Guo W."/>
            <person name="Bai Y."/>
            <person name="Ruan J."/>
            <person name="Shangguan X."/>
            <person name="Mao Y."/>
            <person name="Jiang J."/>
            <person name="Zhu Y."/>
            <person name="Lei J."/>
            <person name="Kang H."/>
            <person name="Chen S."/>
            <person name="He X."/>
            <person name="Wang R."/>
            <person name="Wang Y."/>
            <person name="Chen J."/>
            <person name="Wang L."/>
            <person name="Yu S."/>
            <person name="Wang B."/>
            <person name="Wei J."/>
            <person name="Song S."/>
            <person name="Lu X."/>
            <person name="Gao Z."/>
            <person name="Gu W."/>
            <person name="Deng X."/>
            <person name="Ma D."/>
            <person name="Wang S."/>
            <person name="Liang W."/>
            <person name="Fang L."/>
            <person name="Cai C."/>
            <person name="Zhu X."/>
            <person name="Zhou B."/>
            <person name="Zhang Y."/>
            <person name="Chen Z."/>
            <person name="Xu S."/>
            <person name="Zhu R."/>
            <person name="Wang S."/>
            <person name="Zhang T."/>
            <person name="Zhao G."/>
        </authorList>
    </citation>
    <scope>NUCLEOTIDE SEQUENCE [LARGE SCALE GENOMIC DNA]</scope>
    <source>
        <strain evidence="2">cv. Xinhai21</strain>
        <tissue evidence="1">Leaf</tissue>
    </source>
</reference>
<accession>A0A2P5W771</accession>
<dbReference type="OrthoDB" id="1744687at2759"/>
<dbReference type="PANTHER" id="PTHR33710:SF64">
    <property type="entry name" value="ENDONUCLEASE_EXONUCLEASE_PHOSPHATASE DOMAIN-CONTAINING PROTEIN"/>
    <property type="match status" value="1"/>
</dbReference>
<dbReference type="AlphaFoldDB" id="A0A2P5W771"/>
<dbReference type="SUPFAM" id="SSF56219">
    <property type="entry name" value="DNase I-like"/>
    <property type="match status" value="1"/>
</dbReference>
<dbReference type="EMBL" id="KZ668802">
    <property type="protein sequence ID" value="PPR86907.1"/>
    <property type="molecule type" value="Genomic_DNA"/>
</dbReference>
<dbReference type="Proteomes" id="UP000239757">
    <property type="component" value="Unassembled WGS sequence"/>
</dbReference>